<evidence type="ECO:0000256" key="2">
    <source>
        <dbReference type="ARBA" id="ARBA00023125"/>
    </source>
</evidence>
<dbReference type="GO" id="GO:0000127">
    <property type="term" value="C:transcription factor TFIIIC complex"/>
    <property type="evidence" value="ECO:0007669"/>
    <property type="project" value="InterPro"/>
</dbReference>
<dbReference type="OrthoDB" id="5598268at2759"/>
<evidence type="ECO:0000256" key="5">
    <source>
        <dbReference type="SAM" id="MobiDB-lite"/>
    </source>
</evidence>
<dbReference type="InterPro" id="IPR040454">
    <property type="entry name" value="TF_IIIC_Tfc1/Sfc1"/>
</dbReference>
<proteinExistence type="predicted"/>
<protein>
    <recommendedName>
        <fullName evidence="10">Transcription factor IIIC subunit 5 HTH domain-containing protein</fullName>
    </recommendedName>
</protein>
<dbReference type="GO" id="GO:0001003">
    <property type="term" value="F:RNA polymerase III type 2 promoter sequence-specific DNA binding"/>
    <property type="evidence" value="ECO:0007669"/>
    <property type="project" value="TreeGrafter"/>
</dbReference>
<dbReference type="AlphaFoldDB" id="A0A6H0Y428"/>
<dbReference type="InterPro" id="IPR042536">
    <property type="entry name" value="TFIIIC_tauA_Sfc1"/>
</dbReference>
<feature type="region of interest" description="Disordered" evidence="5">
    <location>
        <begin position="71"/>
        <end position="93"/>
    </location>
</feature>
<dbReference type="GO" id="GO:0006384">
    <property type="term" value="P:transcription initiation at RNA polymerase III promoter"/>
    <property type="evidence" value="ECO:0007669"/>
    <property type="project" value="InterPro"/>
</dbReference>
<dbReference type="InterPro" id="IPR041499">
    <property type="entry name" value="Tfc1/Sfc1_N"/>
</dbReference>
<feature type="domain" description="Transcription factor IIIC subunit 5 HTH" evidence="6">
    <location>
        <begin position="223"/>
        <end position="372"/>
    </location>
</feature>
<feature type="domain" description="Transcription factor IIIC subunit Tfc1/Sfc1 triple barrel" evidence="7">
    <location>
        <begin position="38"/>
        <end position="182"/>
    </location>
</feature>
<evidence type="ECO:0000313" key="8">
    <source>
        <dbReference type="EMBL" id="QIX01777.1"/>
    </source>
</evidence>
<dbReference type="Pfam" id="PF09734">
    <property type="entry name" value="Tau95"/>
    <property type="match status" value="1"/>
</dbReference>
<comment type="subcellular location">
    <subcellularLocation>
        <location evidence="1">Nucleus</location>
    </subcellularLocation>
</comment>
<keyword evidence="4" id="KW-0539">Nucleus</keyword>
<gene>
    <name evidence="8" type="ORF">AMS68_007294</name>
</gene>
<dbReference type="Gene3D" id="3.30.200.160">
    <property type="entry name" value="TFIIIC, subcomplex tauA, subunit Sfc1, barrel domain"/>
    <property type="match status" value="1"/>
</dbReference>
<reference evidence="8 9" key="1">
    <citation type="journal article" date="2016" name="Sci. Rep.">
        <title>Peltaster fructicola genome reveals evolution from an invasive phytopathogen to an ectophytic parasite.</title>
        <authorList>
            <person name="Xu C."/>
            <person name="Chen H."/>
            <person name="Gleason M.L."/>
            <person name="Xu J.R."/>
            <person name="Liu H."/>
            <person name="Zhang R."/>
            <person name="Sun G."/>
        </authorList>
    </citation>
    <scope>NUCLEOTIDE SEQUENCE [LARGE SCALE GENOMIC DNA]</scope>
    <source>
        <strain evidence="8 9">LNHT1506</strain>
    </source>
</reference>
<dbReference type="GO" id="GO:0005634">
    <property type="term" value="C:nucleus"/>
    <property type="evidence" value="ECO:0007669"/>
    <property type="project" value="UniProtKB-SubCell"/>
</dbReference>
<organism evidence="8 9">
    <name type="scientific">Peltaster fructicola</name>
    <dbReference type="NCBI Taxonomy" id="286661"/>
    <lineage>
        <taxon>Eukaryota</taxon>
        <taxon>Fungi</taxon>
        <taxon>Dikarya</taxon>
        <taxon>Ascomycota</taxon>
        <taxon>Pezizomycotina</taxon>
        <taxon>Dothideomycetes</taxon>
        <taxon>Dothideomycetes incertae sedis</taxon>
        <taxon>Peltaster</taxon>
    </lineage>
</organism>
<evidence type="ECO:0000313" key="9">
    <source>
        <dbReference type="Proteomes" id="UP000503462"/>
    </source>
</evidence>
<evidence type="ECO:0000256" key="1">
    <source>
        <dbReference type="ARBA" id="ARBA00004123"/>
    </source>
</evidence>
<evidence type="ECO:0008006" key="10">
    <source>
        <dbReference type="Google" id="ProtNLM"/>
    </source>
</evidence>
<evidence type="ECO:0000259" key="7">
    <source>
        <dbReference type="Pfam" id="PF17682"/>
    </source>
</evidence>
<accession>A0A6H0Y428</accession>
<dbReference type="EMBL" id="CP051143">
    <property type="protein sequence ID" value="QIX01777.1"/>
    <property type="molecule type" value="Genomic_DNA"/>
</dbReference>
<sequence>MPAIYQTTQEQPPHSLLADVLRDAALAEDQDVPNHRIISIEHPCIIRSLENGLKSMGGEPRMKHILEHQVGDSLQNPQKPKPEPELGVSLRPNDPLAARLTSTGVDTRNVLLKITLPKRTGRKRKRGSDLPWEESTTASVTTSITAPELLKRLKDNEDKYVLETVSLVQETHRFRNLPDFQTKAGDLPIFQELTAHVLQPSYSKLKEFTVDATPGLPTMTSFPGPPSFAAAMQAYRYEYQQASGVRFSRDEDGNIHATNLQAPARKLMKAVAPDCDEVPQGPPAELKVQNPWGTFLPRIIDELRKLLEVRPLVTRRVAVNHITQCSDTLFREATQWVGYNFSAGPFRDTLIKYGVDPRKDPKYRIYQTLMFQLDKRAARAAGEKNEKWNRSYRVTVDYEQPLNNSHLFDGQHISANGKTWQICDITDPLIKQLFDTEELPSVCDVHSYGWYYGGTICRARIIMREKIEKLFEGKPIPDEVYAMVASLPVNIDDWTYEKTVGFFADKPGGKEAASLTAEARSLTKAGHKQYLQLKYGRDSKAGKEVDGEPEAPIAEDAIQGDLDEALEEDEPEAADSE</sequence>
<dbReference type="Proteomes" id="UP000503462">
    <property type="component" value="Chromosome 5"/>
</dbReference>
<keyword evidence="3" id="KW-0804">Transcription</keyword>
<dbReference type="PANTHER" id="PTHR13230">
    <property type="entry name" value="GENERAL TRANSCRIPTION FACTOR IIIC, POLYPEPTIDE 5"/>
    <property type="match status" value="1"/>
</dbReference>
<name>A0A6H0Y428_9PEZI</name>
<dbReference type="InterPro" id="IPR019136">
    <property type="entry name" value="TF_IIIC_su-5_HTH"/>
</dbReference>
<keyword evidence="2" id="KW-0238">DNA-binding</keyword>
<dbReference type="GO" id="GO:0001002">
    <property type="term" value="F:RNA polymerase III type 1 promoter sequence-specific DNA binding"/>
    <property type="evidence" value="ECO:0007669"/>
    <property type="project" value="TreeGrafter"/>
</dbReference>
<keyword evidence="9" id="KW-1185">Reference proteome</keyword>
<dbReference type="PANTHER" id="PTHR13230:SF5">
    <property type="entry name" value="GENERAL TRANSCRIPTION FACTOR 3C POLYPEPTIDE 5"/>
    <property type="match status" value="1"/>
</dbReference>
<evidence type="ECO:0000259" key="6">
    <source>
        <dbReference type="Pfam" id="PF09734"/>
    </source>
</evidence>
<evidence type="ECO:0000256" key="4">
    <source>
        <dbReference type="ARBA" id="ARBA00023242"/>
    </source>
</evidence>
<evidence type="ECO:0000256" key="3">
    <source>
        <dbReference type="ARBA" id="ARBA00023163"/>
    </source>
</evidence>
<dbReference type="Pfam" id="PF17682">
    <property type="entry name" value="Tau95_N"/>
    <property type="match status" value="1"/>
</dbReference>